<protein>
    <recommendedName>
        <fullName evidence="3">XRE family transcriptional regulator</fullName>
    </recommendedName>
</protein>
<evidence type="ECO:0000313" key="2">
    <source>
        <dbReference type="Proteomes" id="UP000015927"/>
    </source>
</evidence>
<evidence type="ECO:0000313" key="1">
    <source>
        <dbReference type="EMBL" id="EEQ65386.1"/>
    </source>
</evidence>
<gene>
    <name evidence="1" type="ORF">LBPG_00835</name>
</gene>
<dbReference type="AlphaFoldDB" id="A0A826HJ57"/>
<name>A0A826HJ57_LACPA</name>
<dbReference type="EMBL" id="CP002391">
    <property type="protein sequence ID" value="EEQ65386.1"/>
    <property type="molecule type" value="Genomic_DNA"/>
</dbReference>
<sequence length="61" mass="7209">MNDYDKARKLVQFMALSEISQKTGVRISQVWEYREHHGAIDNASPQLVKKMADLYDERRKI</sequence>
<organism evidence="1 2">
    <name type="scientific">Lacticaseibacillus paracasei subsp. paracasei 8700:2</name>
    <dbReference type="NCBI Taxonomy" id="537973"/>
    <lineage>
        <taxon>Bacteria</taxon>
        <taxon>Bacillati</taxon>
        <taxon>Bacillota</taxon>
        <taxon>Bacilli</taxon>
        <taxon>Lactobacillales</taxon>
        <taxon>Lactobacillaceae</taxon>
        <taxon>Lacticaseibacillus</taxon>
    </lineage>
</organism>
<dbReference type="RefSeq" id="WP_003658512.1">
    <property type="nucleotide sequence ID" value="NC_022112.1"/>
</dbReference>
<reference evidence="1 2" key="1">
    <citation type="submission" date="2010-12" db="EMBL/GenBank/DDBJ databases">
        <title>The Genome Sequence of Lactobacillus paracasei subsp. paracasei strain 8700:2.</title>
        <authorList>
            <consortium name="The Broad Institute Genome Sequencing Platform"/>
            <person name="Ward D."/>
            <person name="Earl A."/>
            <person name="Feldgarden M."/>
            <person name="Young S.K."/>
            <person name="Gargeya S."/>
            <person name="Zeng Q."/>
            <person name="Alvarado L."/>
            <person name="Berlin A."/>
            <person name="Bochicchio J."/>
            <person name="Chapman S.B."/>
            <person name="Chen Z."/>
            <person name="Freedman E."/>
            <person name="Gellesch M."/>
            <person name="Goldberg J."/>
            <person name="Griggs A."/>
            <person name="Gujja S."/>
            <person name="Heilman E."/>
            <person name="Heiman D."/>
            <person name="Howarth C."/>
            <person name="Mehta T."/>
            <person name="Neiman D."/>
            <person name="Pearson M."/>
            <person name="Roberts A."/>
            <person name="Saif S."/>
            <person name="Shea T."/>
            <person name="Shenoy N."/>
            <person name="Sisk P."/>
            <person name="Stolte C."/>
            <person name="Sykes S."/>
            <person name="White J."/>
            <person name="Yandava C."/>
            <person name="Saulnier D."/>
            <person name="Haas B."/>
            <person name="Nusbaum C."/>
            <person name="Birren B."/>
        </authorList>
    </citation>
    <scope>NUCLEOTIDE SEQUENCE [LARGE SCALE GENOMIC DNA]</scope>
    <source>
        <strain evidence="1 2">8700:2</strain>
    </source>
</reference>
<evidence type="ECO:0008006" key="3">
    <source>
        <dbReference type="Google" id="ProtNLM"/>
    </source>
</evidence>
<dbReference type="Proteomes" id="UP000015927">
    <property type="component" value="Chromosome"/>
</dbReference>
<dbReference type="GeneID" id="57090271"/>
<dbReference type="KEGG" id="lpi:LBPG_00835"/>
<accession>A0A826HJ57</accession>
<proteinExistence type="predicted"/>